<dbReference type="PANTHER" id="PTHR34700">
    <property type="entry name" value="POTASSIUM BINDING PROTEIN KBP"/>
    <property type="match status" value="1"/>
</dbReference>
<dbReference type="EMBL" id="VUMI01000063">
    <property type="protein sequence ID" value="MSS91375.1"/>
    <property type="molecule type" value="Genomic_DNA"/>
</dbReference>
<reference evidence="2 3" key="1">
    <citation type="submission" date="2019-08" db="EMBL/GenBank/DDBJ databases">
        <title>In-depth cultivation of the pig gut microbiome towards novel bacterial diversity and tailored functional studies.</title>
        <authorList>
            <person name="Wylensek D."/>
            <person name="Hitch T.C.A."/>
            <person name="Clavel T."/>
        </authorList>
    </citation>
    <scope>NUCLEOTIDE SEQUENCE [LARGE SCALE GENOMIC DNA]</scope>
    <source>
        <strain evidence="2 3">WCA-389-WT-23B</strain>
    </source>
</reference>
<proteinExistence type="predicted"/>
<gene>
    <name evidence="2" type="ORF">FYJ45_25010</name>
</gene>
<evidence type="ECO:0000313" key="3">
    <source>
        <dbReference type="Proteomes" id="UP000436047"/>
    </source>
</evidence>
<organism evidence="2 3">
    <name type="scientific">Eisenbergiella porci</name>
    <dbReference type="NCBI Taxonomy" id="2652274"/>
    <lineage>
        <taxon>Bacteria</taxon>
        <taxon>Bacillati</taxon>
        <taxon>Bacillota</taxon>
        <taxon>Clostridia</taxon>
        <taxon>Lachnospirales</taxon>
        <taxon>Lachnospiraceae</taxon>
        <taxon>Eisenbergiella</taxon>
    </lineage>
</organism>
<evidence type="ECO:0000313" key="2">
    <source>
        <dbReference type="EMBL" id="MSS91375.1"/>
    </source>
</evidence>
<dbReference type="InterPro" id="IPR018392">
    <property type="entry name" value="LysM"/>
</dbReference>
<feature type="domain" description="LysM" evidence="1">
    <location>
        <begin position="140"/>
        <end position="189"/>
    </location>
</feature>
<evidence type="ECO:0000259" key="1">
    <source>
        <dbReference type="PROSITE" id="PS51782"/>
    </source>
</evidence>
<dbReference type="Pfam" id="PF01476">
    <property type="entry name" value="LysM"/>
    <property type="match status" value="1"/>
</dbReference>
<dbReference type="InterPro" id="IPR036779">
    <property type="entry name" value="LysM_dom_sf"/>
</dbReference>
<dbReference type="PANTHER" id="PTHR34700:SF4">
    <property type="entry name" value="PHAGE-LIKE ELEMENT PBSX PROTEIN XKDP"/>
    <property type="match status" value="1"/>
</dbReference>
<dbReference type="AlphaFoldDB" id="A0A6N7WNL7"/>
<dbReference type="SMART" id="SM00257">
    <property type="entry name" value="LysM"/>
    <property type="match status" value="1"/>
</dbReference>
<accession>A0A6N7WNL7</accession>
<dbReference type="RefSeq" id="WP_154467790.1">
    <property type="nucleotide sequence ID" value="NZ_VUMI01000063.1"/>
</dbReference>
<dbReference type="CDD" id="cd00118">
    <property type="entry name" value="LysM"/>
    <property type="match status" value="1"/>
</dbReference>
<name>A0A6N7WNL7_9FIRM</name>
<keyword evidence="3" id="KW-1185">Reference proteome</keyword>
<comment type="caution">
    <text evidence="2">The sequence shown here is derived from an EMBL/GenBank/DDBJ whole genome shotgun (WGS) entry which is preliminary data.</text>
</comment>
<dbReference type="PROSITE" id="PS51782">
    <property type="entry name" value="LYSM"/>
    <property type="match status" value="1"/>
</dbReference>
<dbReference type="InterPro" id="IPR052196">
    <property type="entry name" value="Bact_Kbp"/>
</dbReference>
<dbReference type="Proteomes" id="UP000436047">
    <property type="component" value="Unassembled WGS sequence"/>
</dbReference>
<protein>
    <submittedName>
        <fullName evidence="2">LysM peptidoglycan-binding domain-containing protein</fullName>
    </submittedName>
</protein>
<dbReference type="SUPFAM" id="SSF54106">
    <property type="entry name" value="LysM domain"/>
    <property type="match status" value="1"/>
</dbReference>
<dbReference type="Gene3D" id="3.10.350.10">
    <property type="entry name" value="LysM domain"/>
    <property type="match status" value="1"/>
</dbReference>
<dbReference type="GeneID" id="86056273"/>
<sequence length="196" mass="21483">MLPSNYNVTSGQKNKVININALGEINLIGNRGLTEISFSSFFPYAYQTYCEYSPVQPPKAYVDSIEAMKRAGDVRLTITGTSINMMVTIESFQHAEEDGSGDVSYTLECKEYRLPNAEDTNPGVSTLDTSREMPPANETVSYLVKKGDCLSAIAMRLTGKADWKTLYEQNKDVIGGNPNLIHPGQTLLISGARKGT</sequence>